<dbReference type="Gene3D" id="3.40.710.10">
    <property type="entry name" value="DD-peptidase/beta-lactamase superfamily"/>
    <property type="match status" value="1"/>
</dbReference>
<dbReference type="Proteomes" id="UP001500902">
    <property type="component" value="Unassembled WGS sequence"/>
</dbReference>
<dbReference type="GO" id="GO:0016787">
    <property type="term" value="F:hydrolase activity"/>
    <property type="evidence" value="ECO:0007669"/>
    <property type="project" value="UniProtKB-KW"/>
</dbReference>
<protein>
    <submittedName>
        <fullName evidence="2">Serine hydrolase domain-containing protein</fullName>
    </submittedName>
</protein>
<gene>
    <name evidence="2" type="ORF">GCM10022224_006390</name>
</gene>
<sequence length="356" mass="37978">MFLTKITALLLTVTTLTPAHDSLHRQLDALVKTKALSAALVRVSEDGKSRTSAAGYRDLTSRKPADPAGYFRIGSVTKSFVATVLLQLADEGKLSLDDPVAKHLPGALPTGSTITVRQALDHTSGLFDYAGAGIPGWSLRDYRPVESLYDQTPQELLAVGLSRPPYFKPGQGWHYSNTNYVVAALLIEKLTGGSYADAIRTRILRPLGLTHTFLPGHDKSIPQPHARGYAPSSGKIVDATRMNPSLEYGGGEMISTSADLARFFDALLGGKLTSASTLKQMRATHPAGEGMGYGLGLQKFDLTCGKSVYGHSGAIFGYLTYALRSDEGRTLVISANPNTGQIPADALPKALATVFC</sequence>
<comment type="caution">
    <text evidence="2">The sequence shown here is derived from an EMBL/GenBank/DDBJ whole genome shotgun (WGS) entry which is preliminary data.</text>
</comment>
<dbReference type="InterPro" id="IPR001466">
    <property type="entry name" value="Beta-lactam-related"/>
</dbReference>
<reference evidence="3" key="1">
    <citation type="journal article" date="2019" name="Int. J. Syst. Evol. Microbiol.">
        <title>The Global Catalogue of Microorganisms (GCM) 10K type strain sequencing project: providing services to taxonomists for standard genome sequencing and annotation.</title>
        <authorList>
            <consortium name="The Broad Institute Genomics Platform"/>
            <consortium name="The Broad Institute Genome Sequencing Center for Infectious Disease"/>
            <person name="Wu L."/>
            <person name="Ma J."/>
        </authorList>
    </citation>
    <scope>NUCLEOTIDE SEQUENCE [LARGE SCALE GENOMIC DNA]</scope>
    <source>
        <strain evidence="3">JCM 16904</strain>
    </source>
</reference>
<evidence type="ECO:0000313" key="2">
    <source>
        <dbReference type="EMBL" id="GAA3646341.1"/>
    </source>
</evidence>
<dbReference type="InterPro" id="IPR012338">
    <property type="entry name" value="Beta-lactam/transpept-like"/>
</dbReference>
<dbReference type="RefSeq" id="WP_344872749.1">
    <property type="nucleotide sequence ID" value="NZ_BAAAZP010000009.1"/>
</dbReference>
<dbReference type="PANTHER" id="PTHR46825">
    <property type="entry name" value="D-ALANYL-D-ALANINE-CARBOXYPEPTIDASE/ENDOPEPTIDASE AMPH"/>
    <property type="match status" value="1"/>
</dbReference>
<dbReference type="InterPro" id="IPR050491">
    <property type="entry name" value="AmpC-like"/>
</dbReference>
<dbReference type="Pfam" id="PF00144">
    <property type="entry name" value="Beta-lactamase"/>
    <property type="match status" value="1"/>
</dbReference>
<proteinExistence type="predicted"/>
<dbReference type="EMBL" id="BAAAZP010000009">
    <property type="protein sequence ID" value="GAA3646341.1"/>
    <property type="molecule type" value="Genomic_DNA"/>
</dbReference>
<evidence type="ECO:0000259" key="1">
    <source>
        <dbReference type="Pfam" id="PF00144"/>
    </source>
</evidence>
<feature type="domain" description="Beta-lactamase-related" evidence="1">
    <location>
        <begin position="27"/>
        <end position="340"/>
    </location>
</feature>
<accession>A0ABP7B1K7</accession>
<keyword evidence="2" id="KW-0378">Hydrolase</keyword>
<organism evidence="2 3">
    <name type="scientific">Nonomuraea antimicrobica</name>
    <dbReference type="NCBI Taxonomy" id="561173"/>
    <lineage>
        <taxon>Bacteria</taxon>
        <taxon>Bacillati</taxon>
        <taxon>Actinomycetota</taxon>
        <taxon>Actinomycetes</taxon>
        <taxon>Streptosporangiales</taxon>
        <taxon>Streptosporangiaceae</taxon>
        <taxon>Nonomuraea</taxon>
    </lineage>
</organism>
<keyword evidence="3" id="KW-1185">Reference proteome</keyword>
<name>A0ABP7B1K7_9ACTN</name>
<evidence type="ECO:0000313" key="3">
    <source>
        <dbReference type="Proteomes" id="UP001500902"/>
    </source>
</evidence>
<dbReference type="PANTHER" id="PTHR46825:SF7">
    <property type="entry name" value="D-ALANYL-D-ALANINE CARBOXYPEPTIDASE"/>
    <property type="match status" value="1"/>
</dbReference>
<dbReference type="SUPFAM" id="SSF56601">
    <property type="entry name" value="beta-lactamase/transpeptidase-like"/>
    <property type="match status" value="1"/>
</dbReference>